<name>A0A8T2F7E9_9BRAS</name>
<keyword evidence="2" id="KW-1185">Reference proteome</keyword>
<gene>
    <name evidence="1" type="ORF">ISN45_At03g038800</name>
</gene>
<dbReference type="EMBL" id="JAEFBK010000003">
    <property type="protein sequence ID" value="KAG7627551.1"/>
    <property type="molecule type" value="Genomic_DNA"/>
</dbReference>
<organism evidence="1 2">
    <name type="scientific">Arabidopsis thaliana x Arabidopsis arenosa</name>
    <dbReference type="NCBI Taxonomy" id="1240361"/>
    <lineage>
        <taxon>Eukaryota</taxon>
        <taxon>Viridiplantae</taxon>
        <taxon>Streptophyta</taxon>
        <taxon>Embryophyta</taxon>
        <taxon>Tracheophyta</taxon>
        <taxon>Spermatophyta</taxon>
        <taxon>Magnoliopsida</taxon>
        <taxon>eudicotyledons</taxon>
        <taxon>Gunneridae</taxon>
        <taxon>Pentapetalae</taxon>
        <taxon>rosids</taxon>
        <taxon>malvids</taxon>
        <taxon>Brassicales</taxon>
        <taxon>Brassicaceae</taxon>
        <taxon>Camelineae</taxon>
        <taxon>Arabidopsis</taxon>
    </lineage>
</organism>
<dbReference type="Proteomes" id="UP000694240">
    <property type="component" value="Chromosome 3"/>
</dbReference>
<evidence type="ECO:0000313" key="1">
    <source>
        <dbReference type="EMBL" id="KAG7627551.1"/>
    </source>
</evidence>
<evidence type="ECO:0000313" key="2">
    <source>
        <dbReference type="Proteomes" id="UP000694240"/>
    </source>
</evidence>
<dbReference type="AlphaFoldDB" id="A0A8T2F7E9"/>
<comment type="caution">
    <text evidence="1">The sequence shown here is derived from an EMBL/GenBank/DDBJ whole genome shotgun (WGS) entry which is preliminary data.</text>
</comment>
<proteinExistence type="predicted"/>
<accession>A0A8T2F7E9</accession>
<reference evidence="1 2" key="1">
    <citation type="submission" date="2020-12" db="EMBL/GenBank/DDBJ databases">
        <title>Concerted genomic and epigenomic changes stabilize Arabidopsis allopolyploids.</title>
        <authorList>
            <person name="Chen Z."/>
        </authorList>
    </citation>
    <scope>NUCLEOTIDE SEQUENCE [LARGE SCALE GENOMIC DNA]</scope>
    <source>
        <strain evidence="1">Allo738</strain>
        <tissue evidence="1">Leaf</tissue>
    </source>
</reference>
<protein>
    <submittedName>
        <fullName evidence="1">Uncharacterized protein</fullName>
    </submittedName>
</protein>
<sequence>MQSDFGSVKFWFSSQEANEGSCFRPLAGNFQVKRTKFRRFSGSSQQVIQSPRLKEGQKILDRKRTKLKKAIQSPLKKKGQISISKYNTNEVRDQILAVGESFSHEQPNIFSVLSNQVAIHISIWRRGH</sequence>